<keyword evidence="14" id="KW-1185">Reference proteome</keyword>
<dbReference type="InterPro" id="IPR027417">
    <property type="entry name" value="P-loop_NTPase"/>
</dbReference>
<comment type="catalytic activity">
    <reaction evidence="10 11">
        <text>GMP + ATP = GDP + ADP</text>
        <dbReference type="Rhea" id="RHEA:20780"/>
        <dbReference type="ChEBI" id="CHEBI:30616"/>
        <dbReference type="ChEBI" id="CHEBI:58115"/>
        <dbReference type="ChEBI" id="CHEBI:58189"/>
        <dbReference type="ChEBI" id="CHEBI:456216"/>
        <dbReference type="EC" id="2.7.4.8"/>
    </reaction>
</comment>
<evidence type="ECO:0000256" key="8">
    <source>
        <dbReference type="ARBA" id="ARBA00022840"/>
    </source>
</evidence>
<dbReference type="AlphaFoldDB" id="A0A1G9SK16"/>
<evidence type="ECO:0000256" key="9">
    <source>
        <dbReference type="ARBA" id="ARBA00030128"/>
    </source>
</evidence>
<reference evidence="14" key="1">
    <citation type="submission" date="2016-10" db="EMBL/GenBank/DDBJ databases">
        <authorList>
            <person name="Varghese N."/>
            <person name="Submissions S."/>
        </authorList>
    </citation>
    <scope>NUCLEOTIDE SEQUENCE [LARGE SCALE GENOMIC DNA]</scope>
    <source>
        <strain evidence="14">DSM 45419</strain>
    </source>
</reference>
<dbReference type="Gene3D" id="3.30.63.10">
    <property type="entry name" value="Guanylate Kinase phosphate binding domain"/>
    <property type="match status" value="1"/>
</dbReference>
<dbReference type="OrthoDB" id="9808150at2"/>
<dbReference type="CDD" id="cd00071">
    <property type="entry name" value="GMPK"/>
    <property type="match status" value="1"/>
</dbReference>
<evidence type="ECO:0000256" key="11">
    <source>
        <dbReference type="HAMAP-Rule" id="MF_00328"/>
    </source>
</evidence>
<evidence type="ECO:0000256" key="4">
    <source>
        <dbReference type="ARBA" id="ARBA00016296"/>
    </source>
</evidence>
<dbReference type="RefSeq" id="WP_091217913.1">
    <property type="nucleotide sequence ID" value="NZ_FNHE01000005.1"/>
</dbReference>
<gene>
    <name evidence="11" type="primary">gmk</name>
    <name evidence="13" type="ORF">SAMN05660642_02275</name>
</gene>
<keyword evidence="11" id="KW-0963">Cytoplasm</keyword>
<evidence type="ECO:0000256" key="1">
    <source>
        <dbReference type="ARBA" id="ARBA00003531"/>
    </source>
</evidence>
<evidence type="ECO:0000256" key="7">
    <source>
        <dbReference type="ARBA" id="ARBA00022777"/>
    </source>
</evidence>
<name>A0A1G9SK16_9ACTN</name>
<dbReference type="Gene3D" id="3.40.50.300">
    <property type="entry name" value="P-loop containing nucleotide triphosphate hydrolases"/>
    <property type="match status" value="1"/>
</dbReference>
<dbReference type="STRING" id="1137991.SAMN05660642_02275"/>
<evidence type="ECO:0000256" key="10">
    <source>
        <dbReference type="ARBA" id="ARBA00048594"/>
    </source>
</evidence>
<dbReference type="GO" id="GO:0005524">
    <property type="term" value="F:ATP binding"/>
    <property type="evidence" value="ECO:0007669"/>
    <property type="project" value="UniProtKB-UniRule"/>
</dbReference>
<dbReference type="HAMAP" id="MF_00328">
    <property type="entry name" value="Guanylate_kinase"/>
    <property type="match status" value="1"/>
</dbReference>
<feature type="binding site" evidence="11">
    <location>
        <begin position="18"/>
        <end position="25"/>
    </location>
    <ligand>
        <name>ATP</name>
        <dbReference type="ChEBI" id="CHEBI:30616"/>
    </ligand>
</feature>
<dbReference type="PANTHER" id="PTHR23117:SF13">
    <property type="entry name" value="GUANYLATE KINASE"/>
    <property type="match status" value="1"/>
</dbReference>
<dbReference type="InterPro" id="IPR017665">
    <property type="entry name" value="Guanylate_kinase"/>
</dbReference>
<dbReference type="EC" id="2.7.4.8" evidence="3 11"/>
<keyword evidence="7 11" id="KW-0418">Kinase</keyword>
<evidence type="ECO:0000313" key="13">
    <source>
        <dbReference type="EMBL" id="SDM35834.1"/>
    </source>
</evidence>
<keyword evidence="5 11" id="KW-0808">Transferase</keyword>
<keyword evidence="8 11" id="KW-0067">ATP-binding</keyword>
<dbReference type="SUPFAM" id="SSF52540">
    <property type="entry name" value="P-loop containing nucleoside triphosphate hydrolases"/>
    <property type="match status" value="1"/>
</dbReference>
<comment type="subcellular location">
    <subcellularLocation>
        <location evidence="11">Cytoplasm</location>
    </subcellularLocation>
</comment>
<dbReference type="NCBIfam" id="TIGR03263">
    <property type="entry name" value="guanyl_kin"/>
    <property type="match status" value="1"/>
</dbReference>
<dbReference type="EMBL" id="FNHE01000005">
    <property type="protein sequence ID" value="SDM35834.1"/>
    <property type="molecule type" value="Genomic_DNA"/>
</dbReference>
<evidence type="ECO:0000256" key="2">
    <source>
        <dbReference type="ARBA" id="ARBA00005790"/>
    </source>
</evidence>
<dbReference type="PROSITE" id="PS50052">
    <property type="entry name" value="GUANYLATE_KINASE_2"/>
    <property type="match status" value="1"/>
</dbReference>
<dbReference type="PROSITE" id="PS00856">
    <property type="entry name" value="GUANYLATE_KINASE_1"/>
    <property type="match status" value="1"/>
</dbReference>
<feature type="domain" description="Guanylate kinase-like" evidence="12">
    <location>
        <begin position="11"/>
        <end position="189"/>
    </location>
</feature>
<dbReference type="SMART" id="SM00072">
    <property type="entry name" value="GuKc"/>
    <property type="match status" value="1"/>
</dbReference>
<keyword evidence="6 11" id="KW-0547">Nucleotide-binding</keyword>
<dbReference type="Pfam" id="PF00625">
    <property type="entry name" value="Guanylate_kin"/>
    <property type="match status" value="1"/>
</dbReference>
<evidence type="ECO:0000256" key="5">
    <source>
        <dbReference type="ARBA" id="ARBA00022679"/>
    </source>
</evidence>
<dbReference type="FunFam" id="3.30.63.10:FF:000002">
    <property type="entry name" value="Guanylate kinase 1"/>
    <property type="match status" value="1"/>
</dbReference>
<dbReference type="GO" id="GO:0005829">
    <property type="term" value="C:cytosol"/>
    <property type="evidence" value="ECO:0007669"/>
    <property type="project" value="TreeGrafter"/>
</dbReference>
<dbReference type="InterPro" id="IPR020590">
    <property type="entry name" value="Guanylate_kinase_CS"/>
</dbReference>
<evidence type="ECO:0000259" key="12">
    <source>
        <dbReference type="PROSITE" id="PS50052"/>
    </source>
</evidence>
<evidence type="ECO:0000256" key="6">
    <source>
        <dbReference type="ARBA" id="ARBA00022741"/>
    </source>
</evidence>
<dbReference type="InterPro" id="IPR008145">
    <property type="entry name" value="GK/Ca_channel_bsu"/>
</dbReference>
<evidence type="ECO:0000256" key="3">
    <source>
        <dbReference type="ARBA" id="ARBA00012961"/>
    </source>
</evidence>
<protein>
    <recommendedName>
        <fullName evidence="4 11">Guanylate kinase</fullName>
        <ecNumber evidence="3 11">2.7.4.8</ecNumber>
    </recommendedName>
    <alternativeName>
        <fullName evidence="9 11">GMP kinase</fullName>
    </alternativeName>
</protein>
<accession>A0A1G9SK16</accession>
<sequence length="203" mass="21670">MAAAVPEHAPARLTVLSGPSGVGKGTVVAEVRRRHPEVWVSVSATTRRRRPGEVDGVHYHFVSDAEFDRLIAEDGLLEWAEYAGNRYGTPAGPVREQLATGRPALLEIELQGARQVRARDGDAQLVFLAPPSWGELVSRLAGRGSEPPAVQEERLRIAQAELDAAGEFDVVVVNDDVTRAADELVGLLTAPSPGSLRSSGAPE</sequence>
<dbReference type="Proteomes" id="UP000198680">
    <property type="component" value="Unassembled WGS sequence"/>
</dbReference>
<dbReference type="InterPro" id="IPR008144">
    <property type="entry name" value="Guanylate_kin-like_dom"/>
</dbReference>
<comment type="similarity">
    <text evidence="2 11">Belongs to the guanylate kinase family.</text>
</comment>
<evidence type="ECO:0000313" key="14">
    <source>
        <dbReference type="Proteomes" id="UP000198680"/>
    </source>
</evidence>
<dbReference type="PANTHER" id="PTHR23117">
    <property type="entry name" value="GUANYLATE KINASE-RELATED"/>
    <property type="match status" value="1"/>
</dbReference>
<proteinExistence type="inferred from homology"/>
<dbReference type="GO" id="GO:0004385">
    <property type="term" value="F:GMP kinase activity"/>
    <property type="evidence" value="ECO:0007669"/>
    <property type="project" value="UniProtKB-UniRule"/>
</dbReference>
<comment type="function">
    <text evidence="1 11">Essential for recycling GMP and indirectly, cGMP.</text>
</comment>
<organism evidence="13 14">
    <name type="scientific">Geodermatophilus siccatus</name>
    <dbReference type="NCBI Taxonomy" id="1137991"/>
    <lineage>
        <taxon>Bacteria</taxon>
        <taxon>Bacillati</taxon>
        <taxon>Actinomycetota</taxon>
        <taxon>Actinomycetes</taxon>
        <taxon>Geodermatophilales</taxon>
        <taxon>Geodermatophilaceae</taxon>
        <taxon>Geodermatophilus</taxon>
    </lineage>
</organism>